<evidence type="ECO:0000313" key="5">
    <source>
        <dbReference type="Proteomes" id="UP001148838"/>
    </source>
</evidence>
<sequence>MKQAVEKVLRGQLSIRKAAEIYNIPQSTLIIHISAVKRGKEITFTPALGRFKPTFNAEFEGVLLDHVKDLSDRLLPFTRKEFLNLAFQLAEALKIPHKFNRDKKTAAEGGRSVTVLFCMNAGGQYIPHFLRHRMNERLLIGAPKESIGEAQSNGWMTSHLWALDEKESRCKDEYARASVVGDAFARVSRAEIAIKGFKCTGIHPLNPDVFTELDYLPSMMTDIGMDSNVDQTESPTVRPMLPFPAVTSAPETSSHHETSPNRPTPTDRPNDTTILKETIQQLC</sequence>
<evidence type="ECO:0000313" key="4">
    <source>
        <dbReference type="EMBL" id="KAJ4437862.1"/>
    </source>
</evidence>
<dbReference type="SUPFAM" id="SSF46689">
    <property type="entry name" value="Homeodomain-like"/>
    <property type="match status" value="1"/>
</dbReference>
<dbReference type="EMBL" id="JAJSOF020000019">
    <property type="protein sequence ID" value="KAJ4437862.1"/>
    <property type="molecule type" value="Genomic_DNA"/>
</dbReference>
<comment type="subcellular location">
    <subcellularLocation>
        <location evidence="1">Nucleus</location>
    </subcellularLocation>
</comment>
<comment type="caution">
    <text evidence="4">The sequence shown here is derived from an EMBL/GenBank/DDBJ whole genome shotgun (WGS) entry which is preliminary data.</text>
</comment>
<dbReference type="Pfam" id="PF05225">
    <property type="entry name" value="HTH_psq"/>
    <property type="match status" value="1"/>
</dbReference>
<dbReference type="InterPro" id="IPR007889">
    <property type="entry name" value="HTH_Psq"/>
</dbReference>
<dbReference type="Gene3D" id="1.10.10.60">
    <property type="entry name" value="Homeodomain-like"/>
    <property type="match status" value="1"/>
</dbReference>
<evidence type="ECO:0000256" key="2">
    <source>
        <dbReference type="SAM" id="MobiDB-lite"/>
    </source>
</evidence>
<feature type="domain" description="HTH psq-type" evidence="3">
    <location>
        <begin position="1"/>
        <end position="29"/>
    </location>
</feature>
<protein>
    <recommendedName>
        <fullName evidence="3">HTH psq-type domain-containing protein</fullName>
    </recommendedName>
</protein>
<evidence type="ECO:0000256" key="1">
    <source>
        <dbReference type="ARBA" id="ARBA00004123"/>
    </source>
</evidence>
<proteinExistence type="predicted"/>
<dbReference type="InterPro" id="IPR009057">
    <property type="entry name" value="Homeodomain-like_sf"/>
</dbReference>
<dbReference type="Proteomes" id="UP001148838">
    <property type="component" value="Unassembled WGS sequence"/>
</dbReference>
<gene>
    <name evidence="4" type="ORF">ANN_13801</name>
</gene>
<organism evidence="4 5">
    <name type="scientific">Periplaneta americana</name>
    <name type="common">American cockroach</name>
    <name type="synonym">Blatta americana</name>
    <dbReference type="NCBI Taxonomy" id="6978"/>
    <lineage>
        <taxon>Eukaryota</taxon>
        <taxon>Metazoa</taxon>
        <taxon>Ecdysozoa</taxon>
        <taxon>Arthropoda</taxon>
        <taxon>Hexapoda</taxon>
        <taxon>Insecta</taxon>
        <taxon>Pterygota</taxon>
        <taxon>Neoptera</taxon>
        <taxon>Polyneoptera</taxon>
        <taxon>Dictyoptera</taxon>
        <taxon>Blattodea</taxon>
        <taxon>Blattoidea</taxon>
        <taxon>Blattidae</taxon>
        <taxon>Blattinae</taxon>
        <taxon>Periplaneta</taxon>
    </lineage>
</organism>
<keyword evidence="5" id="KW-1185">Reference proteome</keyword>
<evidence type="ECO:0000259" key="3">
    <source>
        <dbReference type="Pfam" id="PF05225"/>
    </source>
</evidence>
<reference evidence="4 5" key="1">
    <citation type="journal article" date="2022" name="Allergy">
        <title>Genome assembly and annotation of Periplaneta americana reveal a comprehensive cockroach allergen profile.</title>
        <authorList>
            <person name="Wang L."/>
            <person name="Xiong Q."/>
            <person name="Saelim N."/>
            <person name="Wang L."/>
            <person name="Nong W."/>
            <person name="Wan A.T."/>
            <person name="Shi M."/>
            <person name="Liu X."/>
            <person name="Cao Q."/>
            <person name="Hui J.H.L."/>
            <person name="Sookrung N."/>
            <person name="Leung T.F."/>
            <person name="Tungtrongchitr A."/>
            <person name="Tsui S.K.W."/>
        </authorList>
    </citation>
    <scope>NUCLEOTIDE SEQUENCE [LARGE SCALE GENOMIC DNA]</scope>
    <source>
        <strain evidence="4">PWHHKU_190912</strain>
    </source>
</reference>
<feature type="region of interest" description="Disordered" evidence="2">
    <location>
        <begin position="229"/>
        <end position="273"/>
    </location>
</feature>
<accession>A0ABQ8SUN5</accession>
<name>A0ABQ8SUN5_PERAM</name>
<feature type="non-terminal residue" evidence="4">
    <location>
        <position position="283"/>
    </location>
</feature>